<sequence>MNQKLKVTDDMVAKATAAFRAAGGRDDVSLRAALEAALANETFSVGDEVTAHGSVTGIILSISDDEALISWSCRGKTTTKLSDLDHIDQANSVSAEHFAA</sequence>
<proteinExistence type="predicted"/>
<dbReference type="OrthoDB" id="8139246at2"/>
<evidence type="ECO:0000313" key="1">
    <source>
        <dbReference type="EMBL" id="SEO39506.1"/>
    </source>
</evidence>
<accession>A0A1H8PCE6</accession>
<gene>
    <name evidence="1" type="ORF">SAMN05444123_102496</name>
</gene>
<dbReference type="RefSeq" id="WP_011501905.1">
    <property type="nucleotide sequence ID" value="NZ_FODT01000002.1"/>
</dbReference>
<protein>
    <submittedName>
        <fullName evidence="1">Uncharacterized protein</fullName>
    </submittedName>
</protein>
<organism evidence="1 2">
    <name type="scientific">Rhodopseudomonas pseudopalustris</name>
    <dbReference type="NCBI Taxonomy" id="1513892"/>
    <lineage>
        <taxon>Bacteria</taxon>
        <taxon>Pseudomonadati</taxon>
        <taxon>Pseudomonadota</taxon>
        <taxon>Alphaproteobacteria</taxon>
        <taxon>Hyphomicrobiales</taxon>
        <taxon>Nitrobacteraceae</taxon>
        <taxon>Rhodopseudomonas</taxon>
    </lineage>
</organism>
<name>A0A1H8PCE6_9BRAD</name>
<keyword evidence="2" id="KW-1185">Reference proteome</keyword>
<reference evidence="2" key="1">
    <citation type="submission" date="2016-10" db="EMBL/GenBank/DDBJ databases">
        <authorList>
            <person name="Varghese N."/>
            <person name="Submissions S."/>
        </authorList>
    </citation>
    <scope>NUCLEOTIDE SEQUENCE [LARGE SCALE GENOMIC DNA]</scope>
    <source>
        <strain evidence="2">DSM 123</strain>
    </source>
</reference>
<dbReference type="AlphaFoldDB" id="A0A1H8PCE6"/>
<evidence type="ECO:0000313" key="2">
    <source>
        <dbReference type="Proteomes" id="UP000199615"/>
    </source>
</evidence>
<dbReference type="Proteomes" id="UP000199615">
    <property type="component" value="Unassembled WGS sequence"/>
</dbReference>
<dbReference type="EMBL" id="FODT01000002">
    <property type="protein sequence ID" value="SEO39506.1"/>
    <property type="molecule type" value="Genomic_DNA"/>
</dbReference>